<dbReference type="EMBL" id="JAFBDT010000001">
    <property type="protein sequence ID" value="MBM7560666.1"/>
    <property type="molecule type" value="Genomic_DNA"/>
</dbReference>
<dbReference type="Gene3D" id="3.30.450.380">
    <property type="match status" value="1"/>
</dbReference>
<proteinExistence type="inferred from homology"/>
<gene>
    <name evidence="3" type="ORF">JOC49_000175</name>
</gene>
<reference evidence="3 4" key="1">
    <citation type="submission" date="2021-01" db="EMBL/GenBank/DDBJ databases">
        <title>Genomic Encyclopedia of Type Strains, Phase IV (KMG-IV): sequencing the most valuable type-strain genomes for metagenomic binning, comparative biology and taxonomic classification.</title>
        <authorList>
            <person name="Goeker M."/>
        </authorList>
    </citation>
    <scope>NUCLEOTIDE SEQUENCE [LARGE SCALE GENOMIC DNA]</scope>
    <source>
        <strain evidence="3 4">DSM 24436</strain>
    </source>
</reference>
<sequence length="388" mass="43865">MALFTNEVIEKIKSEILSNMTHFDSKSVEKAIRTAVDRRQDFNSEEKILLEENLTNSILKYDIIQPLLNQENISEIMINGLDSIFIEENGQIKQTEIQFSSQNHLDQLIQKIATEVGREVNINTPIMDARLKDGSRVNVILNPIALNGPIITIRKFNQLFNEPHELIHIGMFPDFVGSFLQKCIESKYNLFICGGTGSGKTTLLNCLTSYISENERIVIIEDASEIKTPHISNSISLETRTHANITTPITMSTLIKNALRMRPDRIIVGEVRGSEVIDMLQAMNTGHDGSISTGHSNSAYDMLTRLEVIASTHSDVNHLLLRRQIISAIDLLVFVSRTSNGARQISEICELKKHKDDYDLNTLYKSGDTNTRLTDRLIHKEKLIQHEI</sequence>
<dbReference type="InterPro" id="IPR027417">
    <property type="entry name" value="P-loop_NTPase"/>
</dbReference>
<organism evidence="3 4">
    <name type="scientific">Fusibacter tunisiensis</name>
    <dbReference type="NCBI Taxonomy" id="1008308"/>
    <lineage>
        <taxon>Bacteria</taxon>
        <taxon>Bacillati</taxon>
        <taxon>Bacillota</taxon>
        <taxon>Clostridia</taxon>
        <taxon>Eubacteriales</taxon>
        <taxon>Eubacteriales Family XII. Incertae Sedis</taxon>
        <taxon>Fusibacter</taxon>
    </lineage>
</organism>
<dbReference type="InterPro" id="IPR003593">
    <property type="entry name" value="AAA+_ATPase"/>
</dbReference>
<accession>A0ABS2MMP8</accession>
<dbReference type="CDD" id="cd01130">
    <property type="entry name" value="VirB11-like_ATPase"/>
    <property type="match status" value="1"/>
</dbReference>
<dbReference type="RefSeq" id="WP_204661227.1">
    <property type="nucleotide sequence ID" value="NZ_JAFBDT010000001.1"/>
</dbReference>
<dbReference type="PANTHER" id="PTHR30486:SF15">
    <property type="entry name" value="TYPE II_IV SECRETION SYSTEM ATPASE"/>
    <property type="match status" value="1"/>
</dbReference>
<dbReference type="Proteomes" id="UP000767854">
    <property type="component" value="Unassembled WGS sequence"/>
</dbReference>
<keyword evidence="4" id="KW-1185">Reference proteome</keyword>
<dbReference type="InterPro" id="IPR001482">
    <property type="entry name" value="T2SS/T4SS_dom"/>
</dbReference>
<protein>
    <submittedName>
        <fullName evidence="3">Pilus assembly protein CpaF</fullName>
    </submittedName>
</protein>
<feature type="domain" description="AAA+ ATPase" evidence="2">
    <location>
        <begin position="186"/>
        <end position="339"/>
    </location>
</feature>
<evidence type="ECO:0000313" key="3">
    <source>
        <dbReference type="EMBL" id="MBM7560666.1"/>
    </source>
</evidence>
<dbReference type="SMART" id="SM00382">
    <property type="entry name" value="AAA"/>
    <property type="match status" value="1"/>
</dbReference>
<comment type="caution">
    <text evidence="3">The sequence shown here is derived from an EMBL/GenBank/DDBJ whole genome shotgun (WGS) entry which is preliminary data.</text>
</comment>
<comment type="similarity">
    <text evidence="1">Belongs to the GSP E family.</text>
</comment>
<dbReference type="Gene3D" id="3.40.50.300">
    <property type="entry name" value="P-loop containing nucleotide triphosphate hydrolases"/>
    <property type="match status" value="1"/>
</dbReference>
<dbReference type="Pfam" id="PF00437">
    <property type="entry name" value="T2SSE"/>
    <property type="match status" value="1"/>
</dbReference>
<dbReference type="PANTHER" id="PTHR30486">
    <property type="entry name" value="TWITCHING MOTILITY PROTEIN PILT"/>
    <property type="match status" value="1"/>
</dbReference>
<dbReference type="SUPFAM" id="SSF52540">
    <property type="entry name" value="P-loop containing nucleoside triphosphate hydrolases"/>
    <property type="match status" value="1"/>
</dbReference>
<dbReference type="InterPro" id="IPR050921">
    <property type="entry name" value="T4SS_GSP_E_ATPase"/>
</dbReference>
<evidence type="ECO:0000313" key="4">
    <source>
        <dbReference type="Proteomes" id="UP000767854"/>
    </source>
</evidence>
<evidence type="ECO:0000259" key="2">
    <source>
        <dbReference type="SMART" id="SM00382"/>
    </source>
</evidence>
<name>A0ABS2MMP8_9FIRM</name>
<evidence type="ECO:0000256" key="1">
    <source>
        <dbReference type="ARBA" id="ARBA00006611"/>
    </source>
</evidence>